<comment type="caution">
    <text evidence="2">The sequence shown here is derived from an EMBL/GenBank/DDBJ whole genome shotgun (WGS) entry which is preliminary data.</text>
</comment>
<keyword evidence="1" id="KW-0812">Transmembrane</keyword>
<evidence type="ECO:0008006" key="4">
    <source>
        <dbReference type="Google" id="ProtNLM"/>
    </source>
</evidence>
<feature type="transmembrane region" description="Helical" evidence="1">
    <location>
        <begin position="33"/>
        <end position="55"/>
    </location>
</feature>
<feature type="transmembrane region" description="Helical" evidence="1">
    <location>
        <begin position="300"/>
        <end position="324"/>
    </location>
</feature>
<dbReference type="EMBL" id="MTYJ01000497">
    <property type="protein sequence ID" value="OWA54973.1"/>
    <property type="molecule type" value="Genomic_DNA"/>
</dbReference>
<keyword evidence="1" id="KW-0472">Membrane</keyword>
<evidence type="ECO:0000313" key="2">
    <source>
        <dbReference type="EMBL" id="OWA54973.1"/>
    </source>
</evidence>
<dbReference type="AlphaFoldDB" id="A0A9X6NLB9"/>
<accession>A0A9X6NLB9</accession>
<dbReference type="Proteomes" id="UP000192578">
    <property type="component" value="Unassembled WGS sequence"/>
</dbReference>
<organism evidence="2 3">
    <name type="scientific">Hypsibius exemplaris</name>
    <name type="common">Freshwater tardigrade</name>
    <dbReference type="NCBI Taxonomy" id="2072580"/>
    <lineage>
        <taxon>Eukaryota</taxon>
        <taxon>Metazoa</taxon>
        <taxon>Ecdysozoa</taxon>
        <taxon>Tardigrada</taxon>
        <taxon>Eutardigrada</taxon>
        <taxon>Parachela</taxon>
        <taxon>Hypsibioidea</taxon>
        <taxon>Hypsibiidae</taxon>
        <taxon>Hypsibius</taxon>
    </lineage>
</organism>
<keyword evidence="1" id="KW-1133">Transmembrane helix</keyword>
<evidence type="ECO:0000256" key="1">
    <source>
        <dbReference type="SAM" id="Phobius"/>
    </source>
</evidence>
<sequence>MDLNNRSLQSEVFPVPCFVLRCFGLLPPTPRFLYYRCVFLIILIVHLVGGFTGVAQQMIGSLISIIYDPNENVNQIISIFLHVPYISEALRGVVVLGLFLRIRCTLPSVLRDLSCLCDNVFEQEQKTNLQQRWRTITSICSVGSLIVHALWEASGWINYTEMMTTVAAVEAAKNTTMESPKDSASFRFPLAFWFACVYFEFVLFVVSQQVVVTSVMMSAIFAGVVRGVNSKIRHLRKRNKISLTELSQIEQLHGEQRRFVHKLNELFSIINLAWYFLDFTTCLGYLAASIVGNRQVLEQYVVLYGSIAIYGAYATVCFLPLIMVDDEGSRIELNLYRLAVFGGLYSLDTRTPQLNEELWLQAVRRLQLSCEEQPIGLEAGGNLMAIDRGFFARTLTFSVSFGLVAYEIVNIRNH</sequence>
<reference evidence="3" key="1">
    <citation type="submission" date="2017-01" db="EMBL/GenBank/DDBJ databases">
        <title>Comparative genomics of anhydrobiosis in the tardigrade Hypsibius dujardini.</title>
        <authorList>
            <person name="Yoshida Y."/>
            <person name="Koutsovoulos G."/>
            <person name="Laetsch D."/>
            <person name="Stevens L."/>
            <person name="Kumar S."/>
            <person name="Horikawa D."/>
            <person name="Ishino K."/>
            <person name="Komine S."/>
            <person name="Tomita M."/>
            <person name="Blaxter M."/>
            <person name="Arakawa K."/>
        </authorList>
    </citation>
    <scope>NUCLEOTIDE SEQUENCE [LARGE SCALE GENOMIC DNA]</scope>
    <source>
        <strain evidence="3">Z151</strain>
    </source>
</reference>
<feature type="transmembrane region" description="Helical" evidence="1">
    <location>
        <begin position="186"/>
        <end position="204"/>
    </location>
</feature>
<feature type="transmembrane region" description="Helical" evidence="1">
    <location>
        <begin position="266"/>
        <end position="288"/>
    </location>
</feature>
<name>A0A9X6NLB9_HYPEX</name>
<evidence type="ECO:0000313" key="3">
    <source>
        <dbReference type="Proteomes" id="UP000192578"/>
    </source>
</evidence>
<keyword evidence="3" id="KW-1185">Reference proteome</keyword>
<protein>
    <recommendedName>
        <fullName evidence="4">Gustatory receptor</fullName>
    </recommendedName>
</protein>
<proteinExistence type="predicted"/>
<gene>
    <name evidence="2" type="ORF">BV898_19360</name>
</gene>
<feature type="transmembrane region" description="Helical" evidence="1">
    <location>
        <begin position="210"/>
        <end position="228"/>
    </location>
</feature>